<sequence length="89" mass="10392">MEGIFKKKEKELEELGYDEAISEKRRSIAEKKRAERDFRKREGRDWKKVLGVVKAIKPNRESIHDLYGMGGGGESSLRDMSKPDKLRRL</sequence>
<evidence type="ECO:0000313" key="2">
    <source>
        <dbReference type="EMBL" id="KKN16903.1"/>
    </source>
</evidence>
<evidence type="ECO:0000256" key="1">
    <source>
        <dbReference type="SAM" id="MobiDB-lite"/>
    </source>
</evidence>
<dbReference type="AlphaFoldDB" id="A0A0F9RI06"/>
<proteinExistence type="predicted"/>
<accession>A0A0F9RI06</accession>
<comment type="caution">
    <text evidence="2">The sequence shown here is derived from an EMBL/GenBank/DDBJ whole genome shotgun (WGS) entry which is preliminary data.</text>
</comment>
<name>A0A0F9RI06_9ZZZZ</name>
<reference evidence="2" key="1">
    <citation type="journal article" date="2015" name="Nature">
        <title>Complex archaea that bridge the gap between prokaryotes and eukaryotes.</title>
        <authorList>
            <person name="Spang A."/>
            <person name="Saw J.H."/>
            <person name="Jorgensen S.L."/>
            <person name="Zaremba-Niedzwiedzka K."/>
            <person name="Martijn J."/>
            <person name="Lind A.E."/>
            <person name="van Eijk R."/>
            <person name="Schleper C."/>
            <person name="Guy L."/>
            <person name="Ettema T.J."/>
        </authorList>
    </citation>
    <scope>NUCLEOTIDE SEQUENCE</scope>
</reference>
<feature type="compositionally biased region" description="Basic and acidic residues" evidence="1">
    <location>
        <begin position="76"/>
        <end position="89"/>
    </location>
</feature>
<protein>
    <submittedName>
        <fullName evidence="2">Uncharacterized protein</fullName>
    </submittedName>
</protein>
<feature type="region of interest" description="Disordered" evidence="1">
    <location>
        <begin position="63"/>
        <end position="89"/>
    </location>
</feature>
<gene>
    <name evidence="2" type="ORF">LCGC14_0971080</name>
</gene>
<dbReference type="EMBL" id="LAZR01003570">
    <property type="protein sequence ID" value="KKN16903.1"/>
    <property type="molecule type" value="Genomic_DNA"/>
</dbReference>
<organism evidence="2">
    <name type="scientific">marine sediment metagenome</name>
    <dbReference type="NCBI Taxonomy" id="412755"/>
    <lineage>
        <taxon>unclassified sequences</taxon>
        <taxon>metagenomes</taxon>
        <taxon>ecological metagenomes</taxon>
    </lineage>
</organism>